<evidence type="ECO:0000256" key="2">
    <source>
        <dbReference type="ARBA" id="ARBA00023125"/>
    </source>
</evidence>
<reference evidence="6 7" key="1">
    <citation type="submission" date="2023-07" db="EMBL/GenBank/DDBJ databases">
        <title>Comparative genomics of wheat-associated soil bacteria to identify genetic determinants of phenazine resistance.</title>
        <authorList>
            <person name="Mouncey N."/>
        </authorList>
    </citation>
    <scope>NUCLEOTIDE SEQUENCE [LARGE SCALE GENOMIC DNA]</scope>
    <source>
        <strain evidence="6 7">B2I6</strain>
    </source>
</reference>
<evidence type="ECO:0000256" key="4">
    <source>
        <dbReference type="SAM" id="MobiDB-lite"/>
    </source>
</evidence>
<keyword evidence="3" id="KW-0804">Transcription</keyword>
<keyword evidence="7" id="KW-1185">Reference proteome</keyword>
<sequence>MDRVAAAGHTAHRADPGGRTPGPGSRTGSRIGINAPEPAACSVGIDDVVGGQAAARHLIEQGHRSIAYVSGPGGLQQVRDRRRGALDAVRAAGLPSTALRELPCSALTVGAGRDAGQRILGLPQRPTAVFCANDLLALGVLQALYEAGLRVPDDIAVVGYDDIEFAASAVVPLTSVRRPAVAMGRQAGRLLIEETAAGGSLHEHTHVVLRPELVVRRSTMAAPAR</sequence>
<dbReference type="SUPFAM" id="SSF53822">
    <property type="entry name" value="Periplasmic binding protein-like I"/>
    <property type="match status" value="1"/>
</dbReference>
<evidence type="ECO:0000259" key="5">
    <source>
        <dbReference type="Pfam" id="PF13377"/>
    </source>
</evidence>
<dbReference type="Proteomes" id="UP001230654">
    <property type="component" value="Unassembled WGS sequence"/>
</dbReference>
<protein>
    <submittedName>
        <fullName evidence="6">DNA-binding LacI/PurR family transcriptional regulator</fullName>
    </submittedName>
</protein>
<comment type="caution">
    <text evidence="6">The sequence shown here is derived from an EMBL/GenBank/DDBJ whole genome shotgun (WGS) entry which is preliminary data.</text>
</comment>
<keyword evidence="2 6" id="KW-0238">DNA-binding</keyword>
<dbReference type="InterPro" id="IPR028082">
    <property type="entry name" value="Peripla_BP_I"/>
</dbReference>
<organism evidence="6 7">
    <name type="scientific">Streptomyces rishiriensis</name>
    <dbReference type="NCBI Taxonomy" id="68264"/>
    <lineage>
        <taxon>Bacteria</taxon>
        <taxon>Bacillati</taxon>
        <taxon>Actinomycetota</taxon>
        <taxon>Actinomycetes</taxon>
        <taxon>Kitasatosporales</taxon>
        <taxon>Streptomycetaceae</taxon>
        <taxon>Streptomyces</taxon>
    </lineage>
</organism>
<evidence type="ECO:0000256" key="1">
    <source>
        <dbReference type="ARBA" id="ARBA00023015"/>
    </source>
</evidence>
<accession>A0ABU0P3F6</accession>
<dbReference type="EMBL" id="JAUSWV010000002">
    <property type="protein sequence ID" value="MDQ0585473.1"/>
    <property type="molecule type" value="Genomic_DNA"/>
</dbReference>
<name>A0ABU0P3F6_STRRH</name>
<feature type="domain" description="Transcriptional regulator LacI/GalR-like sensor" evidence="5">
    <location>
        <begin position="55"/>
        <end position="219"/>
    </location>
</feature>
<evidence type="ECO:0000313" key="6">
    <source>
        <dbReference type="EMBL" id="MDQ0585473.1"/>
    </source>
</evidence>
<dbReference type="InterPro" id="IPR046335">
    <property type="entry name" value="LacI/GalR-like_sensor"/>
</dbReference>
<dbReference type="PANTHER" id="PTHR30146:SF109">
    <property type="entry name" value="HTH-TYPE TRANSCRIPTIONAL REGULATOR GALS"/>
    <property type="match status" value="1"/>
</dbReference>
<dbReference type="Pfam" id="PF13377">
    <property type="entry name" value="Peripla_BP_3"/>
    <property type="match status" value="1"/>
</dbReference>
<gene>
    <name evidence="6" type="ORF">QF030_007651</name>
</gene>
<feature type="region of interest" description="Disordered" evidence="4">
    <location>
        <begin position="1"/>
        <end position="31"/>
    </location>
</feature>
<dbReference type="PANTHER" id="PTHR30146">
    <property type="entry name" value="LACI-RELATED TRANSCRIPTIONAL REPRESSOR"/>
    <property type="match status" value="1"/>
</dbReference>
<evidence type="ECO:0000256" key="3">
    <source>
        <dbReference type="ARBA" id="ARBA00023163"/>
    </source>
</evidence>
<dbReference type="Gene3D" id="3.40.50.2300">
    <property type="match status" value="2"/>
</dbReference>
<dbReference type="GO" id="GO:0003677">
    <property type="term" value="F:DNA binding"/>
    <property type="evidence" value="ECO:0007669"/>
    <property type="project" value="UniProtKB-KW"/>
</dbReference>
<evidence type="ECO:0000313" key="7">
    <source>
        <dbReference type="Proteomes" id="UP001230654"/>
    </source>
</evidence>
<keyword evidence="1" id="KW-0805">Transcription regulation</keyword>
<proteinExistence type="predicted"/>